<dbReference type="AlphaFoldDB" id="A0AAD1ULH2"/>
<comment type="caution">
    <text evidence="2">The sequence shown here is derived from an EMBL/GenBank/DDBJ whole genome shotgun (WGS) entry which is preliminary data.</text>
</comment>
<sequence length="401" mass="46595">MTSEMAQLWQDYESGKTFIINQAYKQSQKQCLPNGTFQARFNSEISGTCDKEMRKLRENKKYLCKSIKKMKDICSPSLTKLEGYTQYPRPKTKQISNTTLRKRNLTGGYSRVKSVKFFNKNAPSYLSTNYLVADFHKTGTASSKTRNNISKKYMTHNKSHRNLKCISSQQRVSSETKTPDVEEAKTLEYYQKLKRIASNQDKLLISPSTNLHKIIRTIRPTRIESVLDEQIEVKKPPKLSKGKKDAVVEDPQQEPSDRTIKVLEETSVSEINLSQKGDEDYLGEHLRKRTSCLMKKKLSQFEKAGNIIKEFEAPKSTKASKARMIFHKVPVKTSGQQWRDNHNFLKTINPNYFAQEKSQLNKDKMMLLKRRDGTIMKNFAMQLELEMANKKSDKKWRRTLY</sequence>
<gene>
    <name evidence="2" type="ORF">ECRASSUSDP1_LOCUS12897</name>
</gene>
<evidence type="ECO:0000256" key="1">
    <source>
        <dbReference type="SAM" id="MobiDB-lite"/>
    </source>
</evidence>
<protein>
    <submittedName>
        <fullName evidence="2">Uncharacterized protein</fullName>
    </submittedName>
</protein>
<evidence type="ECO:0000313" key="3">
    <source>
        <dbReference type="Proteomes" id="UP001295684"/>
    </source>
</evidence>
<name>A0AAD1ULH2_EUPCR</name>
<reference evidence="2" key="1">
    <citation type="submission" date="2023-07" db="EMBL/GenBank/DDBJ databases">
        <authorList>
            <consortium name="AG Swart"/>
            <person name="Singh M."/>
            <person name="Singh A."/>
            <person name="Seah K."/>
            <person name="Emmerich C."/>
        </authorList>
    </citation>
    <scope>NUCLEOTIDE SEQUENCE</scope>
    <source>
        <strain evidence="2">DP1</strain>
    </source>
</reference>
<proteinExistence type="predicted"/>
<dbReference type="EMBL" id="CAMPGE010012817">
    <property type="protein sequence ID" value="CAI2371573.1"/>
    <property type="molecule type" value="Genomic_DNA"/>
</dbReference>
<organism evidence="2 3">
    <name type="scientific">Euplotes crassus</name>
    <dbReference type="NCBI Taxonomy" id="5936"/>
    <lineage>
        <taxon>Eukaryota</taxon>
        <taxon>Sar</taxon>
        <taxon>Alveolata</taxon>
        <taxon>Ciliophora</taxon>
        <taxon>Intramacronucleata</taxon>
        <taxon>Spirotrichea</taxon>
        <taxon>Hypotrichia</taxon>
        <taxon>Euplotida</taxon>
        <taxon>Euplotidae</taxon>
        <taxon>Moneuplotes</taxon>
    </lineage>
</organism>
<keyword evidence="3" id="KW-1185">Reference proteome</keyword>
<dbReference type="Proteomes" id="UP001295684">
    <property type="component" value="Unassembled WGS sequence"/>
</dbReference>
<feature type="region of interest" description="Disordered" evidence="1">
    <location>
        <begin position="237"/>
        <end position="257"/>
    </location>
</feature>
<evidence type="ECO:0000313" key="2">
    <source>
        <dbReference type="EMBL" id="CAI2371573.1"/>
    </source>
</evidence>
<accession>A0AAD1ULH2</accession>